<reference evidence="1 2" key="1">
    <citation type="submission" date="2018-10" db="EMBL/GenBank/DDBJ databases">
        <authorList>
            <person name="Grouzdev D.S."/>
            <person name="Krutkina M.S."/>
            <person name="Tourova T.P."/>
            <person name="Nazina T.N."/>
        </authorList>
    </citation>
    <scope>NUCLEOTIDE SEQUENCE [LARGE SCALE GENOMIC DNA]</scope>
    <source>
        <strain evidence="1 2">435</strain>
    </source>
</reference>
<organism evidence="1 2">
    <name type="scientific">Desulfofundulus salinus</name>
    <dbReference type="NCBI Taxonomy" id="2419843"/>
    <lineage>
        <taxon>Bacteria</taxon>
        <taxon>Bacillati</taxon>
        <taxon>Bacillota</taxon>
        <taxon>Clostridia</taxon>
        <taxon>Eubacteriales</taxon>
        <taxon>Peptococcaceae</taxon>
        <taxon>Desulfofundulus</taxon>
    </lineage>
</organism>
<evidence type="ECO:0000313" key="2">
    <source>
        <dbReference type="Proteomes" id="UP000271256"/>
    </source>
</evidence>
<dbReference type="OrthoDB" id="9865861at2"/>
<dbReference type="AlphaFoldDB" id="A0A494WW93"/>
<dbReference type="EMBL" id="RBWE01000001">
    <property type="protein sequence ID" value="RKO67796.1"/>
    <property type="molecule type" value="Genomic_DNA"/>
</dbReference>
<proteinExistence type="predicted"/>
<gene>
    <name evidence="1" type="ORF">D7024_13125</name>
</gene>
<comment type="caution">
    <text evidence="1">The sequence shown here is derived from an EMBL/GenBank/DDBJ whole genome shotgun (WGS) entry which is preliminary data.</text>
</comment>
<name>A0A494WW93_9FIRM</name>
<keyword evidence="2" id="KW-1185">Reference proteome</keyword>
<dbReference type="Proteomes" id="UP000271256">
    <property type="component" value="Unassembled WGS sequence"/>
</dbReference>
<sequence length="77" mass="8285">MPRAFSRAVRLRREWIKACGNKASREKYAGSVSGVKFSPGSGANLVVDGGMTRNIDAGICVMDLLCFCIFAGNNRGE</sequence>
<accession>A0A494WW93</accession>
<dbReference type="RefSeq" id="WP_121452193.1">
    <property type="nucleotide sequence ID" value="NZ_RBWE01000001.1"/>
</dbReference>
<protein>
    <submittedName>
        <fullName evidence="1">Uncharacterized protein</fullName>
    </submittedName>
</protein>
<evidence type="ECO:0000313" key="1">
    <source>
        <dbReference type="EMBL" id="RKO67796.1"/>
    </source>
</evidence>